<proteinExistence type="predicted"/>
<evidence type="ECO:0000259" key="2">
    <source>
        <dbReference type="PROSITE" id="PS50887"/>
    </source>
</evidence>
<dbReference type="Gene3D" id="3.30.450.20">
    <property type="entry name" value="PAS domain"/>
    <property type="match status" value="1"/>
</dbReference>
<dbReference type="Pfam" id="PF00990">
    <property type="entry name" value="GGDEF"/>
    <property type="match status" value="1"/>
</dbReference>
<dbReference type="InterPro" id="IPR043128">
    <property type="entry name" value="Rev_trsase/Diguanyl_cyclase"/>
</dbReference>
<dbReference type="eggNOG" id="COG3706">
    <property type="taxonomic scope" value="Bacteria"/>
</dbReference>
<feature type="domain" description="GGDEF" evidence="2">
    <location>
        <begin position="199"/>
        <end position="283"/>
    </location>
</feature>
<dbReference type="Pfam" id="PF13426">
    <property type="entry name" value="PAS_9"/>
    <property type="match status" value="1"/>
</dbReference>
<name>C4XKZ3_SOLM1</name>
<dbReference type="CDD" id="cd00130">
    <property type="entry name" value="PAS"/>
    <property type="match status" value="1"/>
</dbReference>
<dbReference type="Gene3D" id="3.30.70.270">
    <property type="match status" value="1"/>
</dbReference>
<dbReference type="InterPro" id="IPR000160">
    <property type="entry name" value="GGDEF_dom"/>
</dbReference>
<protein>
    <submittedName>
        <fullName evidence="3">Signaling protein</fullName>
    </submittedName>
</protein>
<dbReference type="PROSITE" id="PS50112">
    <property type="entry name" value="PAS"/>
    <property type="match status" value="1"/>
</dbReference>
<dbReference type="SUPFAM" id="SSF55073">
    <property type="entry name" value="Nucleotide cyclase"/>
    <property type="match status" value="1"/>
</dbReference>
<dbReference type="PANTHER" id="PTHR46663:SF4">
    <property type="entry name" value="DIGUANYLATE CYCLASE DGCT-RELATED"/>
    <property type="match status" value="1"/>
</dbReference>
<dbReference type="PROSITE" id="PS50887">
    <property type="entry name" value="GGDEF"/>
    <property type="match status" value="1"/>
</dbReference>
<keyword evidence="4" id="KW-1185">Reference proteome</keyword>
<dbReference type="NCBIfam" id="TIGR00254">
    <property type="entry name" value="GGDEF"/>
    <property type="match status" value="1"/>
</dbReference>
<reference evidence="3 4" key="1">
    <citation type="journal article" date="2009" name="Genome Res.">
        <title>Whole genome sequence of Desulfovibrio magneticus strain RS-1 revealed common gene clusters in magnetotactic bacteria.</title>
        <authorList>
            <person name="Nakazawa H."/>
            <person name="Arakaki A."/>
            <person name="Narita-Yamada S."/>
            <person name="Yashiro I."/>
            <person name="Jinno K."/>
            <person name="Aoki N."/>
            <person name="Tsuruyama A."/>
            <person name="Okamura Y."/>
            <person name="Tanikawa S."/>
            <person name="Fujita N."/>
            <person name="Takeyama H."/>
            <person name="Matsunaga T."/>
        </authorList>
    </citation>
    <scope>NUCLEOTIDE SEQUENCE [LARGE SCALE GENOMIC DNA]</scope>
    <source>
        <strain evidence="4">ATCC 700980 / DSM 13731 / RS-1</strain>
    </source>
</reference>
<dbReference type="SMART" id="SM00267">
    <property type="entry name" value="GGDEF"/>
    <property type="match status" value="1"/>
</dbReference>
<dbReference type="KEGG" id="dma:DMR_10410"/>
<organism evidence="3 4">
    <name type="scientific">Solidesulfovibrio magneticus (strain ATCC 700980 / DSM 13731 / RS-1)</name>
    <name type="common">Desulfovibrio magneticus</name>
    <dbReference type="NCBI Taxonomy" id="573370"/>
    <lineage>
        <taxon>Bacteria</taxon>
        <taxon>Pseudomonadati</taxon>
        <taxon>Thermodesulfobacteriota</taxon>
        <taxon>Desulfovibrionia</taxon>
        <taxon>Desulfovibrionales</taxon>
        <taxon>Desulfovibrionaceae</taxon>
        <taxon>Solidesulfovibrio</taxon>
    </lineage>
</organism>
<evidence type="ECO:0000313" key="3">
    <source>
        <dbReference type="EMBL" id="BAH74532.1"/>
    </source>
</evidence>
<dbReference type="InterPro" id="IPR000014">
    <property type="entry name" value="PAS"/>
</dbReference>
<feature type="domain" description="PAS" evidence="1">
    <location>
        <begin position="39"/>
        <end position="80"/>
    </location>
</feature>
<gene>
    <name evidence="3" type="ordered locus">DMR_10410</name>
</gene>
<dbReference type="CDD" id="cd01949">
    <property type="entry name" value="GGDEF"/>
    <property type="match status" value="1"/>
</dbReference>
<dbReference type="NCBIfam" id="TIGR00229">
    <property type="entry name" value="sensory_box"/>
    <property type="match status" value="1"/>
</dbReference>
<dbReference type="AlphaFoldDB" id="C4XKZ3"/>
<dbReference type="HOGENOM" id="CLU_000445_11_4_7"/>
<dbReference type="PANTHER" id="PTHR46663">
    <property type="entry name" value="DIGUANYLATE CYCLASE DGCT-RELATED"/>
    <property type="match status" value="1"/>
</dbReference>
<evidence type="ECO:0000259" key="1">
    <source>
        <dbReference type="PROSITE" id="PS50112"/>
    </source>
</evidence>
<dbReference type="Proteomes" id="UP000009071">
    <property type="component" value="Chromosome"/>
</dbReference>
<dbReference type="SMART" id="SM00091">
    <property type="entry name" value="PAS"/>
    <property type="match status" value="1"/>
</dbReference>
<accession>C4XKZ3</accession>
<dbReference type="InterPro" id="IPR029787">
    <property type="entry name" value="Nucleotide_cyclase"/>
</dbReference>
<dbReference type="InterPro" id="IPR052163">
    <property type="entry name" value="DGC-Regulatory_Protein"/>
</dbReference>
<evidence type="ECO:0000313" key="4">
    <source>
        <dbReference type="Proteomes" id="UP000009071"/>
    </source>
</evidence>
<sequence length="283" mass="32354">MPTLKNSVFIHFLVPSKDQTAMDNKTILLFENILPVLCKDILNSVHDGVYIVDKKMRIIFWNEEAEKITGFLGEEVLGNTCSNNILKHVDSSGLNLCLSACPLMQTLKTNQKLVSEVFLHHKNGHRVPIQIETSPLIINNKLYGAIEFFRKIGDDIGCKERLEILNKQSLVDHLTGISNRRHIDITIERKILEFNRYGWDFSIALFDIDNFKTFNDNYGHTVGDDILKIISKTITGSLRSFDFLGRWGGEEFLAILPEIDSDEQLKKYAIEFLELLQSQKLGI</sequence>
<dbReference type="InterPro" id="IPR035965">
    <property type="entry name" value="PAS-like_dom_sf"/>
</dbReference>
<dbReference type="SUPFAM" id="SSF55785">
    <property type="entry name" value="PYP-like sensor domain (PAS domain)"/>
    <property type="match status" value="1"/>
</dbReference>
<dbReference type="EMBL" id="AP010904">
    <property type="protein sequence ID" value="BAH74532.1"/>
    <property type="molecule type" value="Genomic_DNA"/>
</dbReference>
<dbReference type="STRING" id="573370.DMR_10410"/>